<comment type="caution">
    <text evidence="2">The sequence shown here is derived from an EMBL/GenBank/DDBJ whole genome shotgun (WGS) entry which is preliminary data.</text>
</comment>
<dbReference type="AlphaFoldDB" id="A0A8S0Q3I4"/>
<feature type="region of interest" description="Disordered" evidence="1">
    <location>
        <begin position="89"/>
        <end position="109"/>
    </location>
</feature>
<proteinExistence type="predicted"/>
<protein>
    <submittedName>
        <fullName evidence="2">Uncharacterized protein</fullName>
    </submittedName>
</protein>
<feature type="compositionally biased region" description="Low complexity" evidence="1">
    <location>
        <begin position="89"/>
        <end position="99"/>
    </location>
</feature>
<dbReference type="Proteomes" id="UP000594638">
    <property type="component" value="Unassembled WGS sequence"/>
</dbReference>
<dbReference type="PANTHER" id="PTHR34666">
    <property type="entry name" value="EXPRESSED PROTEIN"/>
    <property type="match status" value="1"/>
</dbReference>
<evidence type="ECO:0000313" key="3">
    <source>
        <dbReference type="Proteomes" id="UP000594638"/>
    </source>
</evidence>
<gene>
    <name evidence="2" type="ORF">OLEA9_A040450</name>
</gene>
<keyword evidence="3" id="KW-1185">Reference proteome</keyword>
<dbReference type="EMBL" id="CACTIH010000774">
    <property type="protein sequence ID" value="CAA2962174.1"/>
    <property type="molecule type" value="Genomic_DNA"/>
</dbReference>
<name>A0A8S0Q3I4_OLEEU</name>
<dbReference type="Gramene" id="OE9A040450T1">
    <property type="protein sequence ID" value="OE9A040450C1"/>
    <property type="gene ID" value="OE9A040450"/>
</dbReference>
<evidence type="ECO:0000313" key="2">
    <source>
        <dbReference type="EMBL" id="CAA2962174.1"/>
    </source>
</evidence>
<accession>A0A8S0Q3I4</accession>
<dbReference type="OrthoDB" id="1917400at2759"/>
<reference evidence="2 3" key="1">
    <citation type="submission" date="2019-12" db="EMBL/GenBank/DDBJ databases">
        <authorList>
            <person name="Alioto T."/>
            <person name="Alioto T."/>
            <person name="Gomez Garrido J."/>
        </authorList>
    </citation>
    <scope>NUCLEOTIDE SEQUENCE [LARGE SCALE GENOMIC DNA]</scope>
</reference>
<dbReference type="PANTHER" id="PTHR34666:SF1">
    <property type="entry name" value="OS02G0554800 PROTEIN"/>
    <property type="match status" value="1"/>
</dbReference>
<sequence length="154" mass="17689">MKTEDFTFPRVDPEHLTIIPSLWRISSLVHSNRTDFDLENGTRGQIFRNSFSKVQGEMNKGARKAAAAEEEEKMDMLWEDFNEEMIHQSISSAESSGSDSEPENKEEAIEECSRCHLESVSPKKKNLVLVVKVFKKLFLLQNEALIKKRDMGRV</sequence>
<evidence type="ECO:0000256" key="1">
    <source>
        <dbReference type="SAM" id="MobiDB-lite"/>
    </source>
</evidence>
<organism evidence="2 3">
    <name type="scientific">Olea europaea subsp. europaea</name>
    <dbReference type="NCBI Taxonomy" id="158383"/>
    <lineage>
        <taxon>Eukaryota</taxon>
        <taxon>Viridiplantae</taxon>
        <taxon>Streptophyta</taxon>
        <taxon>Embryophyta</taxon>
        <taxon>Tracheophyta</taxon>
        <taxon>Spermatophyta</taxon>
        <taxon>Magnoliopsida</taxon>
        <taxon>eudicotyledons</taxon>
        <taxon>Gunneridae</taxon>
        <taxon>Pentapetalae</taxon>
        <taxon>asterids</taxon>
        <taxon>lamiids</taxon>
        <taxon>Lamiales</taxon>
        <taxon>Oleaceae</taxon>
        <taxon>Oleeae</taxon>
        <taxon>Olea</taxon>
    </lineage>
</organism>